<dbReference type="PIRSF" id="PIRSF003113">
    <property type="entry name" value="BolA"/>
    <property type="match status" value="1"/>
</dbReference>
<dbReference type="STRING" id="1081102.A0A167UZC5"/>
<evidence type="ECO:0000256" key="1">
    <source>
        <dbReference type="RuleBase" id="RU003860"/>
    </source>
</evidence>
<gene>
    <name evidence="2" type="ORF">SPI_04916</name>
</gene>
<keyword evidence="3" id="KW-1185">Reference proteome</keyword>
<sequence length="120" mass="12741">MAAPSATPVEDLIRERLSTLQPTRLDIANDSHAHAHHAGMAGRAPSAESHFRLAITSAAFSGLRQPARHRMVYALLQDELQRDGGIHALQLRTLTPEEAAAKEAAAAAATDEAVGCKKGE</sequence>
<dbReference type="Pfam" id="PF01722">
    <property type="entry name" value="BolA"/>
    <property type="match status" value="1"/>
</dbReference>
<comment type="caution">
    <text evidence="2">The sequence shown here is derived from an EMBL/GenBank/DDBJ whole genome shotgun (WGS) entry which is preliminary data.</text>
</comment>
<protein>
    <submittedName>
        <fullName evidence="2">Bola-like protein</fullName>
    </submittedName>
</protein>
<dbReference type="AlphaFoldDB" id="A0A167UZC5"/>
<dbReference type="Proteomes" id="UP000076874">
    <property type="component" value="Unassembled WGS sequence"/>
</dbReference>
<accession>A0A167UZC5</accession>
<dbReference type="GO" id="GO:0005759">
    <property type="term" value="C:mitochondrial matrix"/>
    <property type="evidence" value="ECO:0007669"/>
    <property type="project" value="TreeGrafter"/>
</dbReference>
<dbReference type="OrthoDB" id="411584at2759"/>
<evidence type="ECO:0000313" key="2">
    <source>
        <dbReference type="EMBL" id="OAA62057.1"/>
    </source>
</evidence>
<dbReference type="EMBL" id="AZHD01000007">
    <property type="protein sequence ID" value="OAA62057.1"/>
    <property type="molecule type" value="Genomic_DNA"/>
</dbReference>
<comment type="similarity">
    <text evidence="1">Belongs to the BolA/IbaG family.</text>
</comment>
<dbReference type="Gene3D" id="3.30.300.90">
    <property type="entry name" value="BolA-like"/>
    <property type="match status" value="1"/>
</dbReference>
<dbReference type="GO" id="GO:0044572">
    <property type="term" value="P:[4Fe-4S] cluster assembly"/>
    <property type="evidence" value="ECO:0007669"/>
    <property type="project" value="TreeGrafter"/>
</dbReference>
<evidence type="ECO:0000313" key="3">
    <source>
        <dbReference type="Proteomes" id="UP000076874"/>
    </source>
</evidence>
<dbReference type="PANTHER" id="PTHR46230:SF7">
    <property type="entry name" value="BOLA-LIKE PROTEIN 1"/>
    <property type="match status" value="1"/>
</dbReference>
<organism evidence="2 3">
    <name type="scientific">Niveomyces insectorum RCEF 264</name>
    <dbReference type="NCBI Taxonomy" id="1081102"/>
    <lineage>
        <taxon>Eukaryota</taxon>
        <taxon>Fungi</taxon>
        <taxon>Dikarya</taxon>
        <taxon>Ascomycota</taxon>
        <taxon>Pezizomycotina</taxon>
        <taxon>Sordariomycetes</taxon>
        <taxon>Hypocreomycetidae</taxon>
        <taxon>Hypocreales</taxon>
        <taxon>Cordycipitaceae</taxon>
        <taxon>Niveomyces</taxon>
    </lineage>
</organism>
<dbReference type="InterPro" id="IPR002634">
    <property type="entry name" value="BolA"/>
</dbReference>
<dbReference type="InterPro" id="IPR036065">
    <property type="entry name" value="BolA-like_sf"/>
</dbReference>
<dbReference type="SUPFAM" id="SSF82657">
    <property type="entry name" value="BolA-like"/>
    <property type="match status" value="1"/>
</dbReference>
<proteinExistence type="inferred from homology"/>
<reference evidence="2 3" key="1">
    <citation type="journal article" date="2016" name="Genome Biol. Evol.">
        <title>Divergent and convergent evolution of fungal pathogenicity.</title>
        <authorList>
            <person name="Shang Y."/>
            <person name="Xiao G."/>
            <person name="Zheng P."/>
            <person name="Cen K."/>
            <person name="Zhan S."/>
            <person name="Wang C."/>
        </authorList>
    </citation>
    <scope>NUCLEOTIDE SEQUENCE [LARGE SCALE GENOMIC DNA]</scope>
    <source>
        <strain evidence="2 3">RCEF 264</strain>
    </source>
</reference>
<dbReference type="PANTHER" id="PTHR46230">
    <property type="match status" value="1"/>
</dbReference>
<name>A0A167UZC5_9HYPO</name>